<sequence>MATTSAADGR</sequence>
<reference evidence="1" key="1">
    <citation type="submission" date="2020-08" db="EMBL/GenBank/DDBJ databases">
        <title>Multicomponent nature underlies the extraordinary mechanical properties of spider dragline silk.</title>
        <authorList>
            <person name="Kono N."/>
            <person name="Nakamura H."/>
            <person name="Mori M."/>
            <person name="Yoshida Y."/>
            <person name="Ohtoshi R."/>
            <person name="Malay A.D."/>
            <person name="Moran D.A.P."/>
            <person name="Tomita M."/>
            <person name="Numata K."/>
            <person name="Arakawa K."/>
        </authorList>
    </citation>
    <scope>NUCLEOTIDE SEQUENCE</scope>
</reference>
<protein>
    <submittedName>
        <fullName evidence="1">Uncharacterized protein</fullName>
    </submittedName>
</protein>
<evidence type="ECO:0000313" key="2">
    <source>
        <dbReference type="Proteomes" id="UP000886998"/>
    </source>
</evidence>
<dbReference type="Proteomes" id="UP000886998">
    <property type="component" value="Unassembled WGS sequence"/>
</dbReference>
<keyword evidence="2" id="KW-1185">Reference proteome</keyword>
<gene>
    <name evidence="1" type="ORF">TNIN_239831</name>
</gene>
<accession>A0A8X7C999</accession>
<comment type="caution">
    <text evidence="1">The sequence shown here is derived from an EMBL/GenBank/DDBJ whole genome shotgun (WGS) entry which is preliminary data.</text>
</comment>
<evidence type="ECO:0000313" key="1">
    <source>
        <dbReference type="EMBL" id="GFY58473.1"/>
    </source>
</evidence>
<name>A0A8X7C999_9ARAC</name>
<organism evidence="1 2">
    <name type="scientific">Trichonephila inaurata madagascariensis</name>
    <dbReference type="NCBI Taxonomy" id="2747483"/>
    <lineage>
        <taxon>Eukaryota</taxon>
        <taxon>Metazoa</taxon>
        <taxon>Ecdysozoa</taxon>
        <taxon>Arthropoda</taxon>
        <taxon>Chelicerata</taxon>
        <taxon>Arachnida</taxon>
        <taxon>Araneae</taxon>
        <taxon>Araneomorphae</taxon>
        <taxon>Entelegynae</taxon>
        <taxon>Araneoidea</taxon>
        <taxon>Nephilidae</taxon>
        <taxon>Trichonephila</taxon>
        <taxon>Trichonephila inaurata</taxon>
    </lineage>
</organism>
<proteinExistence type="predicted"/>
<dbReference type="EMBL" id="BMAV01012109">
    <property type="protein sequence ID" value="GFY58473.1"/>
    <property type="molecule type" value="Genomic_DNA"/>
</dbReference>
<feature type="non-terminal residue" evidence="1">
    <location>
        <position position="10"/>
    </location>
</feature>